<evidence type="ECO:0000313" key="4">
    <source>
        <dbReference type="Proteomes" id="UP000460435"/>
    </source>
</evidence>
<keyword evidence="3" id="KW-0378">Hydrolase</keyword>
<dbReference type="InterPro" id="IPR011059">
    <property type="entry name" value="Metal-dep_hydrolase_composite"/>
</dbReference>
<feature type="region of interest" description="Disordered" evidence="1">
    <location>
        <begin position="31"/>
        <end position="54"/>
    </location>
</feature>
<feature type="domain" description="Amidohydrolase 3" evidence="2">
    <location>
        <begin position="422"/>
        <end position="524"/>
    </location>
</feature>
<dbReference type="PANTHER" id="PTHR11647">
    <property type="entry name" value="HYDRANTOINASE/DIHYDROPYRIMIDINASE FAMILY MEMBER"/>
    <property type="match status" value="1"/>
</dbReference>
<protein>
    <submittedName>
        <fullName evidence="3">Amidohydrolase family protein</fullName>
    </submittedName>
</protein>
<dbReference type="GO" id="GO:0016812">
    <property type="term" value="F:hydrolase activity, acting on carbon-nitrogen (but not peptide) bonds, in cyclic amides"/>
    <property type="evidence" value="ECO:0007669"/>
    <property type="project" value="TreeGrafter"/>
</dbReference>
<dbReference type="InterPro" id="IPR006311">
    <property type="entry name" value="TAT_signal"/>
</dbReference>
<dbReference type="AlphaFoldDB" id="A0A7K3LYQ9"/>
<sequence length="898" mass="96610">MSDDTNERRFQLGRRRFLSLPVAGVATATLGSQAQASGEAEQRGSGQGGSGRGGSGFDIIVRSGTVIDGSGTEGFVADVGITGGYIAAVGDLSGASADHEIDATGRVVCPGFIDVHSHGSLAALPVAESSLTQGVTTEILHPDGGGIVRIAERLSIGEQGLGINIGVYIGFNAVWSNVVGNEDRRATEDEIEMMRQRVRSGLENGAWGVSAGLYYTPAYFAQTDQVIEISEAARHWRTNFPNHIRSENDEVIDATEETVVIGEGAGIAPVITHMKVMGPGNWGKSEQTVGLLEEANARGTYAAADVYPYLRSQTGINATIPQWIRDGGEAAMFERFDDPGLRPRIEQEIEDLLHSRVPGPEDVWIRSLGQTLAQVAADRWDDSPVSAGEAVMRVRQEEGNESCIWTFGNDEDFARILLNPTTAIASDGGTTTSATTHSRAYGTFPRVLGYYVREQGLLSLEEAIFKMTYLPATMIGMVDRGLLAPGMAADVTVFDPDTVIDRSTFEQPRQFSEGIEHVIVNGTVALTAGTQTNARAGRALRRSASMITRPATRSGAGRVAVNGRLVPADQHQPDGEVFSTDFIGDTIGEAPSGWTEQWRTGDWTVVDGPRRLRMGSALSRRALTWDVVGDVDGDVELYGRVRGNGHETLFHLGALVSGDAGDENTYFLRARLESASGTPNQLQIGRYQGGDYFTQDSKAMVFPVQEDTWYRVLFRREGHWLRGKMWPDGDTEPAGWQVEVSAYDIDQLNGGRGAVGPSHCCSGAVTEWSFISAGTGGERAPRMPGDPPPVPEEWSAVQVSFNARERAGETVGQLLVNDHDQDVTFRSASLGKLQTAPGWASVTGRGVVSGEDRERAFLLILDEQNPLADGRTTVTVDIDGFERRTGVLDSGTSRVEGA</sequence>
<gene>
    <name evidence="3" type="ORF">F7O44_03475</name>
</gene>
<keyword evidence="4" id="KW-1185">Reference proteome</keyword>
<reference evidence="3 4" key="1">
    <citation type="submission" date="2019-11" db="EMBL/GenBank/DDBJ databases">
        <authorList>
            <person name="Li X.-J."/>
            <person name="Feng X.-M."/>
        </authorList>
    </citation>
    <scope>NUCLEOTIDE SEQUENCE [LARGE SCALE GENOMIC DNA]</scope>
    <source>
        <strain evidence="3 4">XMNu-373</strain>
    </source>
</reference>
<comment type="caution">
    <text evidence="3">The sequence shown here is derived from an EMBL/GenBank/DDBJ whole genome shotgun (WGS) entry which is preliminary data.</text>
</comment>
<accession>A0A7K3LYQ9</accession>
<dbReference type="InterPro" id="IPR050378">
    <property type="entry name" value="Metallo-dep_Hydrolases_sf"/>
</dbReference>
<dbReference type="GO" id="GO:0005829">
    <property type="term" value="C:cytosol"/>
    <property type="evidence" value="ECO:0007669"/>
    <property type="project" value="TreeGrafter"/>
</dbReference>
<name>A0A7K3LYQ9_9ACTN</name>
<proteinExistence type="predicted"/>
<dbReference type="RefSeq" id="WP_162448758.1">
    <property type="nucleotide sequence ID" value="NZ_WLZY01000001.1"/>
</dbReference>
<dbReference type="SUPFAM" id="SSF51338">
    <property type="entry name" value="Composite domain of metallo-dependent hydrolases"/>
    <property type="match status" value="1"/>
</dbReference>
<dbReference type="EMBL" id="WLZY01000001">
    <property type="protein sequence ID" value="NDL56130.1"/>
    <property type="molecule type" value="Genomic_DNA"/>
</dbReference>
<dbReference type="PANTHER" id="PTHR11647:SF1">
    <property type="entry name" value="COLLAPSIN RESPONSE MEDIATOR PROTEIN"/>
    <property type="match status" value="1"/>
</dbReference>
<dbReference type="Pfam" id="PF07969">
    <property type="entry name" value="Amidohydro_3"/>
    <property type="match status" value="1"/>
</dbReference>
<dbReference type="Proteomes" id="UP000460435">
    <property type="component" value="Unassembled WGS sequence"/>
</dbReference>
<evidence type="ECO:0000256" key="1">
    <source>
        <dbReference type="SAM" id="MobiDB-lite"/>
    </source>
</evidence>
<feature type="compositionally biased region" description="Gly residues" evidence="1">
    <location>
        <begin position="45"/>
        <end position="54"/>
    </location>
</feature>
<dbReference type="InterPro" id="IPR032466">
    <property type="entry name" value="Metal_Hydrolase"/>
</dbReference>
<dbReference type="SUPFAM" id="SSF51556">
    <property type="entry name" value="Metallo-dependent hydrolases"/>
    <property type="match status" value="1"/>
</dbReference>
<dbReference type="InterPro" id="IPR013108">
    <property type="entry name" value="Amidohydro_3"/>
</dbReference>
<evidence type="ECO:0000259" key="2">
    <source>
        <dbReference type="Pfam" id="PF07969"/>
    </source>
</evidence>
<organism evidence="3 4">
    <name type="scientific">Phytoactinopolyspora mesophila</name>
    <dbReference type="NCBI Taxonomy" id="2650750"/>
    <lineage>
        <taxon>Bacteria</taxon>
        <taxon>Bacillati</taxon>
        <taxon>Actinomycetota</taxon>
        <taxon>Actinomycetes</taxon>
        <taxon>Jiangellales</taxon>
        <taxon>Jiangellaceae</taxon>
        <taxon>Phytoactinopolyspora</taxon>
    </lineage>
</organism>
<dbReference type="Gene3D" id="3.20.20.140">
    <property type="entry name" value="Metal-dependent hydrolases"/>
    <property type="match status" value="2"/>
</dbReference>
<dbReference type="PROSITE" id="PS51318">
    <property type="entry name" value="TAT"/>
    <property type="match status" value="1"/>
</dbReference>
<evidence type="ECO:0000313" key="3">
    <source>
        <dbReference type="EMBL" id="NDL56130.1"/>
    </source>
</evidence>